<evidence type="ECO:0000313" key="2">
    <source>
        <dbReference type="Proteomes" id="UP000077428"/>
    </source>
</evidence>
<name>A0A166CCU4_METOA</name>
<comment type="caution">
    <text evidence="1">The sequence shown here is derived from an EMBL/GenBank/DDBJ whole genome shotgun (WGS) entry which is preliminary data.</text>
</comment>
<proteinExistence type="predicted"/>
<protein>
    <submittedName>
        <fullName evidence="1">Uncharacterized protein</fullName>
    </submittedName>
</protein>
<keyword evidence="2" id="KW-1185">Reference proteome</keyword>
<dbReference type="Proteomes" id="UP000077428">
    <property type="component" value="Unassembled WGS sequence"/>
</dbReference>
<dbReference type="AlphaFoldDB" id="A0A166CCU4"/>
<dbReference type="EMBL" id="LWMU01000055">
    <property type="protein sequence ID" value="KZX13237.1"/>
    <property type="molecule type" value="Genomic_DNA"/>
</dbReference>
<evidence type="ECO:0000313" key="1">
    <source>
        <dbReference type="EMBL" id="KZX13237.1"/>
    </source>
</evidence>
<organism evidence="1 2">
    <name type="scientific">Methanobrevibacter oralis</name>
    <dbReference type="NCBI Taxonomy" id="66851"/>
    <lineage>
        <taxon>Archaea</taxon>
        <taxon>Methanobacteriati</taxon>
        <taxon>Methanobacteriota</taxon>
        <taxon>Methanomada group</taxon>
        <taxon>Methanobacteria</taxon>
        <taxon>Methanobacteriales</taxon>
        <taxon>Methanobacteriaceae</taxon>
        <taxon>Methanobrevibacter</taxon>
    </lineage>
</organism>
<reference evidence="2" key="1">
    <citation type="journal article" date="2016" name="Genome Announc.">
        <title>Draft Genome Sequences of Methanobrevibacter curvatus DSM11111, Methanobrevibacter cuticularis DSM11139, Methanobrevibacter filiformis DSM11501, and Methanobrevibacter oralis DSM7256.</title>
        <authorList>
            <person name="Poehlein A."/>
            <person name="Seedorf H."/>
        </authorList>
    </citation>
    <scope>NUCLEOTIDE SEQUENCE [LARGE SCALE GENOMIC DNA]</scope>
    <source>
        <strain evidence="2">DSM 7256 / JCM 30027 / ZR</strain>
    </source>
</reference>
<dbReference type="RefSeq" id="WP_155930817.1">
    <property type="nucleotide sequence ID" value="NZ_CABMAB010000023.1"/>
</dbReference>
<sequence>MLFIVLVLEIANETTNLSDFENNVLFVDKNIENVSITKDDSKLEDNNNLSVAYTGLDC</sequence>
<accession>A0A166CCU4</accession>
<dbReference type="PATRIC" id="fig|66851.6.peg.864"/>
<gene>
    <name evidence="1" type="ORF">MBORA_07870</name>
</gene>